<dbReference type="PROSITE" id="PS50918">
    <property type="entry name" value="WWE"/>
    <property type="match status" value="1"/>
</dbReference>
<reference evidence="2 3" key="1">
    <citation type="journal article" date="2018" name="Cell">
        <title>The Chara Genome: Secondary Complexity and Implications for Plant Terrestrialization.</title>
        <authorList>
            <person name="Nishiyama T."/>
            <person name="Sakayama H."/>
            <person name="Vries J.D."/>
            <person name="Buschmann H."/>
            <person name="Saint-Marcoux D."/>
            <person name="Ullrich K.K."/>
            <person name="Haas F.B."/>
            <person name="Vanderstraeten L."/>
            <person name="Becker D."/>
            <person name="Lang D."/>
            <person name="Vosolsobe S."/>
            <person name="Rombauts S."/>
            <person name="Wilhelmsson P.K.I."/>
            <person name="Janitza P."/>
            <person name="Kern R."/>
            <person name="Heyl A."/>
            <person name="Rumpler F."/>
            <person name="Villalobos L.I.A.C."/>
            <person name="Clay J.M."/>
            <person name="Skokan R."/>
            <person name="Toyoda A."/>
            <person name="Suzuki Y."/>
            <person name="Kagoshima H."/>
            <person name="Schijlen E."/>
            <person name="Tajeshwar N."/>
            <person name="Catarino B."/>
            <person name="Hetherington A.J."/>
            <person name="Saltykova A."/>
            <person name="Bonnot C."/>
            <person name="Breuninger H."/>
            <person name="Symeonidi A."/>
            <person name="Radhakrishnan G.V."/>
            <person name="Van Nieuwerburgh F."/>
            <person name="Deforce D."/>
            <person name="Chang C."/>
            <person name="Karol K.G."/>
            <person name="Hedrich R."/>
            <person name="Ulvskov P."/>
            <person name="Glockner G."/>
            <person name="Delwiche C.F."/>
            <person name="Petrasek J."/>
            <person name="Van de Peer Y."/>
            <person name="Friml J."/>
            <person name="Beilby M."/>
            <person name="Dolan L."/>
            <person name="Kohara Y."/>
            <person name="Sugano S."/>
            <person name="Fujiyama A."/>
            <person name="Delaux P.-M."/>
            <person name="Quint M."/>
            <person name="TheiBen G."/>
            <person name="Hagemann M."/>
            <person name="Harholt J."/>
            <person name="Dunand C."/>
            <person name="Zachgo S."/>
            <person name="Langdale J."/>
            <person name="Maumus F."/>
            <person name="Straeten D.V.D."/>
            <person name="Gould S.B."/>
            <person name="Rensing S.A."/>
        </authorList>
    </citation>
    <scope>NUCLEOTIDE SEQUENCE [LARGE SCALE GENOMIC DNA]</scope>
    <source>
        <strain evidence="2 3">S276</strain>
    </source>
</reference>
<organism evidence="2 3">
    <name type="scientific">Chara braunii</name>
    <name type="common">Braun's stonewort</name>
    <dbReference type="NCBI Taxonomy" id="69332"/>
    <lineage>
        <taxon>Eukaryota</taxon>
        <taxon>Viridiplantae</taxon>
        <taxon>Streptophyta</taxon>
        <taxon>Charophyceae</taxon>
        <taxon>Charales</taxon>
        <taxon>Characeae</taxon>
        <taxon>Chara</taxon>
    </lineage>
</organism>
<comment type="caution">
    <text evidence="2">The sequence shown here is derived from an EMBL/GenBank/DDBJ whole genome shotgun (WGS) entry which is preliminary data.</text>
</comment>
<dbReference type="OrthoDB" id="2012651at2759"/>
<evidence type="ECO:0000313" key="2">
    <source>
        <dbReference type="EMBL" id="GBG73099.1"/>
    </source>
</evidence>
<keyword evidence="3" id="KW-1185">Reference proteome</keyword>
<dbReference type="Gramene" id="GBG73099">
    <property type="protein sequence ID" value="GBG73099"/>
    <property type="gene ID" value="CBR_g12815"/>
</dbReference>
<dbReference type="SUPFAM" id="SSF117839">
    <property type="entry name" value="WWE domain"/>
    <property type="match status" value="1"/>
</dbReference>
<dbReference type="InterPro" id="IPR037197">
    <property type="entry name" value="WWE_dom_sf"/>
</dbReference>
<sequence length="374" mass="41630">MCLQPCADPTTSGVWWRDDTRWSTYNEAMSATIKNAKQQRVHGGPTGSINLEVISSPAHPFGTQYSLNLDTMEQINIRTGMRRPVRIIDAGVPLLTNDGQNRPQGLNLLVHRREEDGRWVAFDPDQSRRIIQAAAAGPGILRMSDGSRQAGGGAEGMVLIFLSAMEQWIFTGSRWVKKEIRFELKSPPVVKTSRQVLFETFEHLRSETVISEAIRKKARPSVVFTTRSNPYLKSGSVLYERFITAAESVKLLETKQDSAPEDLTRSFANVLADINAACPAVELVFHGTNVANVESILQKGMDPTRRRSGGDYFGRTVLDSLRYCTPATCPRKMLAFFVLKATSWYRSSLTSVIVVQSVQFELPVAELILSSFGQ</sequence>
<dbReference type="Pfam" id="PF02825">
    <property type="entry name" value="WWE"/>
    <property type="match status" value="1"/>
</dbReference>
<evidence type="ECO:0000313" key="3">
    <source>
        <dbReference type="Proteomes" id="UP000265515"/>
    </source>
</evidence>
<dbReference type="InterPro" id="IPR004170">
    <property type="entry name" value="WWE_dom"/>
</dbReference>
<evidence type="ECO:0000259" key="1">
    <source>
        <dbReference type="PROSITE" id="PS50918"/>
    </source>
</evidence>
<gene>
    <name evidence="2" type="ORF">CBR_g12815</name>
</gene>
<dbReference type="Proteomes" id="UP000265515">
    <property type="component" value="Unassembled WGS sequence"/>
</dbReference>
<dbReference type="OMA" id="MEQINIR"/>
<dbReference type="EMBL" id="BFEA01000177">
    <property type="protein sequence ID" value="GBG73099.1"/>
    <property type="molecule type" value="Genomic_DNA"/>
</dbReference>
<dbReference type="SUPFAM" id="SSF56399">
    <property type="entry name" value="ADP-ribosylation"/>
    <property type="match status" value="1"/>
</dbReference>
<proteinExistence type="predicted"/>
<dbReference type="Gene3D" id="3.90.228.10">
    <property type="match status" value="1"/>
</dbReference>
<name>A0A388KSS9_CHABU</name>
<feature type="domain" description="WWE" evidence="1">
    <location>
        <begin position="1"/>
        <end position="87"/>
    </location>
</feature>
<dbReference type="AlphaFoldDB" id="A0A388KSS9"/>
<dbReference type="Gene3D" id="3.30.720.50">
    <property type="match status" value="1"/>
</dbReference>
<protein>
    <recommendedName>
        <fullName evidence="1">WWE domain-containing protein</fullName>
    </recommendedName>
</protein>
<accession>A0A388KSS9</accession>